<dbReference type="PROSITE" id="PS50263">
    <property type="entry name" value="CN_HYDROLASE"/>
    <property type="match status" value="1"/>
</dbReference>
<evidence type="ECO:0000313" key="4">
    <source>
        <dbReference type="EMBL" id="KAG9509313.1"/>
    </source>
</evidence>
<dbReference type="SUPFAM" id="SSF56317">
    <property type="entry name" value="Carbon-nitrogen hydrolase"/>
    <property type="match status" value="1"/>
</dbReference>
<dbReference type="Pfam" id="PF00795">
    <property type="entry name" value="CN_hydrolase"/>
    <property type="match status" value="1"/>
</dbReference>
<dbReference type="PANTHER" id="PTHR10609:SF27">
    <property type="entry name" value="CN HYDROLASE DOMAIN-CONTAINING PROTEIN-RELATED"/>
    <property type="match status" value="1"/>
</dbReference>
<sequence>QSFLESTPKDHEHQEVLTAAVFEHSRIGEDNPNPKADLESNLRVFEQVAYVASKKGVVILVYPEAALYKLKTRAEAIQVFDLLPPDPQGPNAHLMHKQLRPCDYPDHAVHRPILQRLSCLAKRVQMYLVVNLGTYETCLSGDSFLGSNLPFNYQGITSGKGNNETISTLFEQLDEQEICRDRRRNYNTLVAIDSSGAIVSRYRKRHLFNEEPIYDAPTKADRSYFDTPFGRFGLIVCFDLVYADPAIQLVLLDKVDTVILSSRWYDELPLFSAISSQAAWSHAMDVNLLAANSHNNPLGTVGSGLYSGKSGPVIYAGVDMHQKNLSENSARSWLSRTYEYIFGKKDTNRNLESRLIVGVIPKSTRHLKSESKTFMKDNMNSVVNVVTQVAKGAQSSRSSDEYNYMNMLPAEGDTETNLSEYESIIDSCNNGFCCRIDYKIKVGDGDQRKRVDKYLASGKLVLLLRNGLRPGRYPWYEQFCAFAVVQNNKSKDGKRRYAIKDGIEFDRLSLAGNFSTPFVMVPASSTVSRLVPVEYLNLKCNTDIKEIKITDNHEFVRDTDTNFSNECSLTIDNYRDNIIIFQGSNSGQHSTAKNVTPQHLIRHIQHSTTDHKLITYHIIQYNYLRASEKRVGEMNNKNILSLIYKEARYRIATLKNEVAVFVIANFPFGIVRDGYILWQFIGFGKIDEPNVGRFMIVNK</sequence>
<comment type="caution">
    <text evidence="4">The sequence shown here is derived from an EMBL/GenBank/DDBJ whole genome shotgun (WGS) entry which is preliminary data.</text>
</comment>
<protein>
    <submittedName>
        <fullName evidence="4">Vascular non-inflammatory molecule 3</fullName>
    </submittedName>
</protein>
<dbReference type="Gene3D" id="3.60.110.10">
    <property type="entry name" value="Carbon-nitrogen hydrolase"/>
    <property type="match status" value="1"/>
</dbReference>
<gene>
    <name evidence="4" type="primary">VNN3</name>
    <name evidence="4" type="ORF">GZH46_02173</name>
</gene>
<organism evidence="4 5">
    <name type="scientific">Fragariocoptes setiger</name>
    <dbReference type="NCBI Taxonomy" id="1670756"/>
    <lineage>
        <taxon>Eukaryota</taxon>
        <taxon>Metazoa</taxon>
        <taxon>Ecdysozoa</taxon>
        <taxon>Arthropoda</taxon>
        <taxon>Chelicerata</taxon>
        <taxon>Arachnida</taxon>
        <taxon>Acari</taxon>
        <taxon>Acariformes</taxon>
        <taxon>Trombidiformes</taxon>
        <taxon>Prostigmata</taxon>
        <taxon>Eupodina</taxon>
        <taxon>Eriophyoidea</taxon>
        <taxon>Phytoptidae</taxon>
        <taxon>Fragariocoptes</taxon>
    </lineage>
</organism>
<evidence type="ECO:0000256" key="2">
    <source>
        <dbReference type="ARBA" id="ARBA00022801"/>
    </source>
</evidence>
<dbReference type="InterPro" id="IPR036526">
    <property type="entry name" value="C-N_Hydrolase_sf"/>
</dbReference>
<evidence type="ECO:0000313" key="5">
    <source>
        <dbReference type="Proteomes" id="UP000825002"/>
    </source>
</evidence>
<dbReference type="Proteomes" id="UP000825002">
    <property type="component" value="Unassembled WGS sequence"/>
</dbReference>
<comment type="similarity">
    <text evidence="1">Belongs to the carbon-nitrogen hydrolase superfamily. BTD/VNN family.</text>
</comment>
<dbReference type="EMBL" id="JAIFTH010000543">
    <property type="protein sequence ID" value="KAG9509313.1"/>
    <property type="molecule type" value="Genomic_DNA"/>
</dbReference>
<evidence type="ECO:0000256" key="1">
    <source>
        <dbReference type="ARBA" id="ARBA00008225"/>
    </source>
</evidence>
<feature type="domain" description="CN hydrolase" evidence="3">
    <location>
        <begin position="25"/>
        <end position="336"/>
    </location>
</feature>
<reference evidence="4 5" key="1">
    <citation type="submission" date="2020-10" db="EMBL/GenBank/DDBJ databases">
        <authorList>
            <person name="Klimov P.B."/>
            <person name="Dyachkov S.M."/>
            <person name="Chetverikov P.E."/>
        </authorList>
    </citation>
    <scope>NUCLEOTIDE SEQUENCE [LARGE SCALE GENOMIC DNA]</scope>
    <source>
        <strain evidence="4">BMOC 18-1129-001#AD2665</strain>
        <tissue evidence="4">Entire mites</tissue>
    </source>
</reference>
<dbReference type="Pfam" id="PF19018">
    <property type="entry name" value="Vanin_C"/>
    <property type="match status" value="1"/>
</dbReference>
<dbReference type="PANTHER" id="PTHR10609">
    <property type="entry name" value="BIOTINIDASE-RELATED"/>
    <property type="match status" value="1"/>
</dbReference>
<keyword evidence="2" id="KW-0378">Hydrolase</keyword>
<proteinExistence type="inferred from homology"/>
<feature type="non-terminal residue" evidence="4">
    <location>
        <position position="699"/>
    </location>
</feature>
<keyword evidence="5" id="KW-1185">Reference proteome</keyword>
<feature type="non-terminal residue" evidence="4">
    <location>
        <position position="1"/>
    </location>
</feature>
<evidence type="ECO:0000259" key="3">
    <source>
        <dbReference type="PROSITE" id="PS50263"/>
    </source>
</evidence>
<dbReference type="InterPro" id="IPR043957">
    <property type="entry name" value="Vanin_C"/>
</dbReference>
<dbReference type="InterPro" id="IPR003010">
    <property type="entry name" value="C-N_Hydrolase"/>
</dbReference>
<dbReference type="InterPro" id="IPR040154">
    <property type="entry name" value="Biotinidase/VNN"/>
</dbReference>
<accession>A0ABQ7S7A5</accession>
<name>A0ABQ7S7A5_9ACAR</name>